<reference evidence="8" key="1">
    <citation type="submission" date="2022-01" db="EMBL/GenBank/DDBJ databases">
        <authorList>
            <person name="Jo J.-H."/>
            <person name="Im W.-T."/>
        </authorList>
    </citation>
    <scope>NUCLEOTIDE SEQUENCE</scope>
    <source>
        <strain evidence="8">XY25</strain>
    </source>
</reference>
<dbReference type="InterPro" id="IPR039420">
    <property type="entry name" value="WalR-like"/>
</dbReference>
<dbReference type="CDD" id="cd06170">
    <property type="entry name" value="LuxR_C_like"/>
    <property type="match status" value="1"/>
</dbReference>
<evidence type="ECO:0000259" key="6">
    <source>
        <dbReference type="PROSITE" id="PS50043"/>
    </source>
</evidence>
<evidence type="ECO:0000256" key="5">
    <source>
        <dbReference type="PROSITE-ProRule" id="PRU00169"/>
    </source>
</evidence>
<dbReference type="InterPro" id="IPR001789">
    <property type="entry name" value="Sig_transdc_resp-reg_receiver"/>
</dbReference>
<dbReference type="CDD" id="cd17535">
    <property type="entry name" value="REC_NarL-like"/>
    <property type="match status" value="1"/>
</dbReference>
<dbReference type="InterPro" id="IPR016032">
    <property type="entry name" value="Sig_transdc_resp-reg_C-effctor"/>
</dbReference>
<feature type="domain" description="HTH luxR-type" evidence="6">
    <location>
        <begin position="142"/>
        <end position="207"/>
    </location>
</feature>
<dbReference type="InterPro" id="IPR000792">
    <property type="entry name" value="Tscrpt_reg_LuxR_C"/>
</dbReference>
<dbReference type="Gene3D" id="3.40.50.2300">
    <property type="match status" value="1"/>
</dbReference>
<dbReference type="SMART" id="SM00448">
    <property type="entry name" value="REC"/>
    <property type="match status" value="1"/>
</dbReference>
<dbReference type="InterPro" id="IPR058245">
    <property type="entry name" value="NreC/VraR/RcsB-like_REC"/>
</dbReference>
<dbReference type="PRINTS" id="PR00038">
    <property type="entry name" value="HTHLUXR"/>
</dbReference>
<dbReference type="SUPFAM" id="SSF46894">
    <property type="entry name" value="C-terminal effector domain of the bipartite response regulators"/>
    <property type="match status" value="1"/>
</dbReference>
<gene>
    <name evidence="8" type="ORF">LZ012_16880</name>
</gene>
<protein>
    <submittedName>
        <fullName evidence="8">Response regulator transcription factor</fullName>
    </submittedName>
</protein>
<dbReference type="SMART" id="SM00421">
    <property type="entry name" value="HTH_LUXR"/>
    <property type="match status" value="1"/>
</dbReference>
<evidence type="ECO:0000313" key="9">
    <source>
        <dbReference type="Proteomes" id="UP001165384"/>
    </source>
</evidence>
<dbReference type="SUPFAM" id="SSF52172">
    <property type="entry name" value="CheY-like"/>
    <property type="match status" value="1"/>
</dbReference>
<evidence type="ECO:0000256" key="2">
    <source>
        <dbReference type="ARBA" id="ARBA00023015"/>
    </source>
</evidence>
<comment type="caution">
    <text evidence="8">The sequence shown here is derived from an EMBL/GenBank/DDBJ whole genome shotgun (WGS) entry which is preliminary data.</text>
</comment>
<name>A0ABS9K6H8_9RHOO</name>
<keyword evidence="4" id="KW-0804">Transcription</keyword>
<organism evidence="8 9">
    <name type="scientific">Dechloromonas hankyongensis</name>
    <dbReference type="NCBI Taxonomy" id="2908002"/>
    <lineage>
        <taxon>Bacteria</taxon>
        <taxon>Pseudomonadati</taxon>
        <taxon>Pseudomonadota</taxon>
        <taxon>Betaproteobacteria</taxon>
        <taxon>Rhodocyclales</taxon>
        <taxon>Azonexaceae</taxon>
        <taxon>Dechloromonas</taxon>
    </lineage>
</organism>
<dbReference type="Pfam" id="PF00196">
    <property type="entry name" value="GerE"/>
    <property type="match status" value="1"/>
</dbReference>
<keyword evidence="9" id="KW-1185">Reference proteome</keyword>
<accession>A0ABS9K6H8</accession>
<dbReference type="RefSeq" id="WP_275712064.1">
    <property type="nucleotide sequence ID" value="NZ_JAKLTN010000004.1"/>
</dbReference>
<dbReference type="Pfam" id="PF00072">
    <property type="entry name" value="Response_reg"/>
    <property type="match status" value="1"/>
</dbReference>
<dbReference type="PROSITE" id="PS50043">
    <property type="entry name" value="HTH_LUXR_2"/>
    <property type="match status" value="1"/>
</dbReference>
<feature type="domain" description="Response regulatory" evidence="7">
    <location>
        <begin position="3"/>
        <end position="119"/>
    </location>
</feature>
<evidence type="ECO:0000256" key="3">
    <source>
        <dbReference type="ARBA" id="ARBA00023125"/>
    </source>
</evidence>
<evidence type="ECO:0000313" key="8">
    <source>
        <dbReference type="EMBL" id="MCG2578675.1"/>
    </source>
</evidence>
<dbReference type="PANTHER" id="PTHR43214:SF41">
    <property type="entry name" value="NITRATE_NITRITE RESPONSE REGULATOR PROTEIN NARP"/>
    <property type="match status" value="1"/>
</dbReference>
<evidence type="ECO:0000256" key="4">
    <source>
        <dbReference type="ARBA" id="ARBA00023163"/>
    </source>
</evidence>
<keyword evidence="1 5" id="KW-0597">Phosphoprotein</keyword>
<evidence type="ECO:0000256" key="1">
    <source>
        <dbReference type="ARBA" id="ARBA00022553"/>
    </source>
</evidence>
<dbReference type="PROSITE" id="PS50110">
    <property type="entry name" value="RESPONSE_REGULATORY"/>
    <property type="match status" value="1"/>
</dbReference>
<proteinExistence type="predicted"/>
<sequence>MLKILLADDHAVVRGGIRKFLEGTSDVELVAEVATGEETLAEVRKSEWDVLLLDISLPDLNGLEVLKRVKRERPSLPVLVFSMYSEDDFAVPAFDAGAAGYLSKDSPPAQILTAIQTVASGVSYVSPTLTQRLLDGTLSGGKRHLYESLSRREMEVLLMLSKGVSLTKIGEQLHLSVKTVSTYRSRVLEKLNLVSNADLTRYVMQYKLG</sequence>
<keyword evidence="2" id="KW-0805">Transcription regulation</keyword>
<keyword evidence="3" id="KW-0238">DNA-binding</keyword>
<feature type="modified residue" description="4-aspartylphosphate" evidence="5">
    <location>
        <position position="54"/>
    </location>
</feature>
<dbReference type="InterPro" id="IPR011006">
    <property type="entry name" value="CheY-like_superfamily"/>
</dbReference>
<evidence type="ECO:0000259" key="7">
    <source>
        <dbReference type="PROSITE" id="PS50110"/>
    </source>
</evidence>
<dbReference type="EMBL" id="JAKLTN010000004">
    <property type="protein sequence ID" value="MCG2578675.1"/>
    <property type="molecule type" value="Genomic_DNA"/>
</dbReference>
<dbReference type="Proteomes" id="UP001165384">
    <property type="component" value="Unassembled WGS sequence"/>
</dbReference>
<dbReference type="PANTHER" id="PTHR43214">
    <property type="entry name" value="TWO-COMPONENT RESPONSE REGULATOR"/>
    <property type="match status" value="1"/>
</dbReference>